<dbReference type="SUPFAM" id="SSF51735">
    <property type="entry name" value="NAD(P)-binding Rossmann-fold domains"/>
    <property type="match status" value="1"/>
</dbReference>
<dbReference type="AlphaFoldDB" id="A0A6M1T0N7"/>
<organism evidence="3 4">
    <name type="scientific">Halalkalibaculum roseum</name>
    <dbReference type="NCBI Taxonomy" id="2709311"/>
    <lineage>
        <taxon>Bacteria</taxon>
        <taxon>Pseudomonadati</taxon>
        <taxon>Balneolota</taxon>
        <taxon>Balneolia</taxon>
        <taxon>Balneolales</taxon>
        <taxon>Balneolaceae</taxon>
        <taxon>Halalkalibaculum</taxon>
    </lineage>
</organism>
<dbReference type="GO" id="GO:0019877">
    <property type="term" value="P:diaminopimelate biosynthetic process"/>
    <property type="evidence" value="ECO:0007669"/>
    <property type="project" value="TreeGrafter"/>
</dbReference>
<sequence length="223" mass="24592">MNVAVIGTGKTGGEVVDLVEPENLVGPFNTNNKPTSEKLRQADVIIIFVPGAAVDDIFEAVLESGIPAVWGSTGHEWPENLDKRLKEKGIKWLKASNFSLGMNIVRRCISVISKGSELLPEPEFHIHEIHHTGKVDAPSGTAISWKEWLGKDAEITSERKGDIKGIHELEMKTNSESIFLKHRAHNRAVFAKGALWSARQLLKDSMQPGMHDIESVFDELVGV</sequence>
<dbReference type="Gene3D" id="3.30.360.10">
    <property type="entry name" value="Dihydrodipicolinate Reductase, domain 2"/>
    <property type="match status" value="2"/>
</dbReference>
<evidence type="ECO:0000313" key="4">
    <source>
        <dbReference type="Proteomes" id="UP000473278"/>
    </source>
</evidence>
<dbReference type="InterPro" id="IPR023940">
    <property type="entry name" value="DHDPR_bac"/>
</dbReference>
<dbReference type="PANTHER" id="PTHR20836:SF0">
    <property type="entry name" value="4-HYDROXY-TETRAHYDRODIPICOLINATE REDUCTASE 1, CHLOROPLASTIC-RELATED"/>
    <property type="match status" value="1"/>
</dbReference>
<evidence type="ECO:0000313" key="3">
    <source>
        <dbReference type="EMBL" id="NGP77064.1"/>
    </source>
</evidence>
<keyword evidence="4" id="KW-1185">Reference proteome</keyword>
<dbReference type="InterPro" id="IPR036291">
    <property type="entry name" value="NAD(P)-bd_dom_sf"/>
</dbReference>
<comment type="caution">
    <text evidence="3">The sequence shown here is derived from an EMBL/GenBank/DDBJ whole genome shotgun (WGS) entry which is preliminary data.</text>
</comment>
<feature type="domain" description="CoA-binding" evidence="2">
    <location>
        <begin position="39"/>
        <end position="93"/>
    </location>
</feature>
<dbReference type="PANTHER" id="PTHR20836">
    <property type="entry name" value="DIHYDRODIPICOLINATE REDUCTASE"/>
    <property type="match status" value="1"/>
</dbReference>
<feature type="domain" description="Dihydrodipicolinate reductase C-terminal" evidence="1">
    <location>
        <begin position="110"/>
        <end position="216"/>
    </location>
</feature>
<dbReference type="SUPFAM" id="SSF55347">
    <property type="entry name" value="Glyceraldehyde-3-phosphate dehydrogenase-like, C-terminal domain"/>
    <property type="match status" value="1"/>
</dbReference>
<dbReference type="InterPro" id="IPR022663">
    <property type="entry name" value="DapB_C"/>
</dbReference>
<reference evidence="3 4" key="1">
    <citation type="submission" date="2020-02" db="EMBL/GenBank/DDBJ databases">
        <title>Balneolaceae bacterium YR4-1, complete genome.</title>
        <authorList>
            <person name="Li Y."/>
            <person name="Wu S."/>
        </authorList>
    </citation>
    <scope>NUCLEOTIDE SEQUENCE [LARGE SCALE GENOMIC DNA]</scope>
    <source>
        <strain evidence="3 4">YR4-1</strain>
    </source>
</reference>
<dbReference type="PIRSF" id="PIRSF000161">
    <property type="entry name" value="DHPR"/>
    <property type="match status" value="1"/>
</dbReference>
<accession>A0A6M1T0N7</accession>
<dbReference type="Pfam" id="PF05173">
    <property type="entry name" value="DapB_C"/>
    <property type="match status" value="1"/>
</dbReference>
<dbReference type="Pfam" id="PF13380">
    <property type="entry name" value="CoA_binding_2"/>
    <property type="match status" value="1"/>
</dbReference>
<dbReference type="GO" id="GO:0005829">
    <property type="term" value="C:cytosol"/>
    <property type="evidence" value="ECO:0007669"/>
    <property type="project" value="TreeGrafter"/>
</dbReference>
<protein>
    <submittedName>
        <fullName evidence="3">Uncharacterized protein</fullName>
    </submittedName>
</protein>
<dbReference type="GO" id="GO:0008839">
    <property type="term" value="F:4-hydroxy-tetrahydrodipicolinate reductase"/>
    <property type="evidence" value="ECO:0007669"/>
    <property type="project" value="InterPro"/>
</dbReference>
<proteinExistence type="predicted"/>
<dbReference type="Proteomes" id="UP000473278">
    <property type="component" value="Unassembled WGS sequence"/>
</dbReference>
<evidence type="ECO:0000259" key="1">
    <source>
        <dbReference type="Pfam" id="PF05173"/>
    </source>
</evidence>
<gene>
    <name evidence="3" type="ORF">G3570_10500</name>
</gene>
<dbReference type="EMBL" id="JAALLT010000003">
    <property type="protein sequence ID" value="NGP77064.1"/>
    <property type="molecule type" value="Genomic_DNA"/>
</dbReference>
<dbReference type="Gene3D" id="3.40.50.720">
    <property type="entry name" value="NAD(P)-binding Rossmann-like Domain"/>
    <property type="match status" value="2"/>
</dbReference>
<dbReference type="InterPro" id="IPR003781">
    <property type="entry name" value="CoA-bd"/>
</dbReference>
<name>A0A6M1T0N7_9BACT</name>
<evidence type="ECO:0000259" key="2">
    <source>
        <dbReference type="Pfam" id="PF13380"/>
    </source>
</evidence>
<dbReference type="RefSeq" id="WP_165142064.1">
    <property type="nucleotide sequence ID" value="NZ_JAALLT010000003.1"/>
</dbReference>
<dbReference type="GO" id="GO:0009089">
    <property type="term" value="P:lysine biosynthetic process via diaminopimelate"/>
    <property type="evidence" value="ECO:0007669"/>
    <property type="project" value="InterPro"/>
</dbReference>